<dbReference type="AlphaFoldDB" id="A0A2P9AH91"/>
<keyword evidence="2" id="KW-1185">Reference proteome</keyword>
<dbReference type="Proteomes" id="UP000245698">
    <property type="component" value="Unassembled WGS sequence"/>
</dbReference>
<evidence type="ECO:0000313" key="1">
    <source>
        <dbReference type="EMBL" id="SJM30505.1"/>
    </source>
</evidence>
<protein>
    <submittedName>
        <fullName evidence="1">Uncharacterized protein</fullName>
    </submittedName>
</protein>
<reference evidence="2" key="1">
    <citation type="submission" date="2016-12" db="EMBL/GenBank/DDBJ databases">
        <authorList>
            <person name="Brunel B."/>
        </authorList>
    </citation>
    <scope>NUCLEOTIDE SEQUENCE [LARGE SCALE GENOMIC DNA]</scope>
</reference>
<evidence type="ECO:0000313" key="2">
    <source>
        <dbReference type="Proteomes" id="UP000245698"/>
    </source>
</evidence>
<sequence>MVLPSSDNEEDARLLRLPAETERAATWFVRGQQLLALPRKVARYCELNGGAGRGFKAGGRHRVHR</sequence>
<dbReference type="EMBL" id="FUIG01000021">
    <property type="protein sequence ID" value="SJM30505.1"/>
    <property type="molecule type" value="Genomic_DNA"/>
</dbReference>
<accession>A0A2P9AH91</accession>
<proteinExistence type="predicted"/>
<gene>
    <name evidence="1" type="ORF">BQ8482_150092</name>
</gene>
<name>A0A2P9AH91_9HYPH</name>
<organism evidence="1 2">
    <name type="scientific">Mesorhizobium delmotii</name>
    <dbReference type="NCBI Taxonomy" id="1631247"/>
    <lineage>
        <taxon>Bacteria</taxon>
        <taxon>Pseudomonadati</taxon>
        <taxon>Pseudomonadota</taxon>
        <taxon>Alphaproteobacteria</taxon>
        <taxon>Hyphomicrobiales</taxon>
        <taxon>Phyllobacteriaceae</taxon>
        <taxon>Mesorhizobium</taxon>
    </lineage>
</organism>